<dbReference type="AlphaFoldDB" id="A0A2H1K8M0"/>
<proteinExistence type="predicted"/>
<feature type="compositionally biased region" description="Acidic residues" evidence="1">
    <location>
        <begin position="45"/>
        <end position="54"/>
    </location>
</feature>
<dbReference type="EMBL" id="FXZA01000028">
    <property type="protein sequence ID" value="SMX96026.1"/>
    <property type="molecule type" value="Genomic_DNA"/>
</dbReference>
<dbReference type="Pfam" id="PF11273">
    <property type="entry name" value="DUF3073"/>
    <property type="match status" value="1"/>
</dbReference>
<evidence type="ECO:0000313" key="2">
    <source>
        <dbReference type="EMBL" id="SMX96026.1"/>
    </source>
</evidence>
<dbReference type="GeneID" id="303220277"/>
<name>A0A2H1K8M0_BRELN</name>
<dbReference type="OrthoDB" id="3217921at2"/>
<organism evidence="2 3">
    <name type="scientific">Brevibacterium linens</name>
    <dbReference type="NCBI Taxonomy" id="1703"/>
    <lineage>
        <taxon>Bacteria</taxon>
        <taxon>Bacillati</taxon>
        <taxon>Actinomycetota</taxon>
        <taxon>Actinomycetes</taxon>
        <taxon>Micrococcales</taxon>
        <taxon>Brevibacteriaceae</taxon>
        <taxon>Brevibacterium</taxon>
    </lineage>
</organism>
<dbReference type="InterPro" id="IPR021426">
    <property type="entry name" value="DUF3073"/>
</dbReference>
<protein>
    <submittedName>
        <fullName evidence="2">Uncharacterized protein</fullName>
    </submittedName>
</protein>
<gene>
    <name evidence="2" type="ORF">BLIN101_03107</name>
</gene>
<dbReference type="Proteomes" id="UP000234498">
    <property type="component" value="Unassembled WGS sequence"/>
</dbReference>
<reference evidence="2 3" key="1">
    <citation type="submission" date="2017-03" db="EMBL/GenBank/DDBJ databases">
        <authorList>
            <person name="Afonso C.L."/>
            <person name="Miller P.J."/>
            <person name="Scott M.A."/>
            <person name="Spackman E."/>
            <person name="Goraichik I."/>
            <person name="Dimitrov K.M."/>
            <person name="Suarez D.L."/>
            <person name="Swayne D.E."/>
        </authorList>
    </citation>
    <scope>NUCLEOTIDE SEQUENCE [LARGE SCALE GENOMIC DNA]</scope>
    <source>
        <strain evidence="2 3">Mu101</strain>
    </source>
</reference>
<dbReference type="RefSeq" id="WP_101555959.1">
    <property type="nucleotide sequence ID" value="NZ_CP026734.1"/>
</dbReference>
<evidence type="ECO:0000256" key="1">
    <source>
        <dbReference type="SAM" id="MobiDB-lite"/>
    </source>
</evidence>
<sequence>MGRGRAKAKQIKVARKLKYYSPDTDLNRLQQELGADASKSGPSDPYDDEPDYSDYADKYNVDDDDEDED</sequence>
<accession>A0A2H1K8M0</accession>
<evidence type="ECO:0000313" key="3">
    <source>
        <dbReference type="Proteomes" id="UP000234498"/>
    </source>
</evidence>
<feature type="region of interest" description="Disordered" evidence="1">
    <location>
        <begin position="23"/>
        <end position="69"/>
    </location>
</feature>